<evidence type="ECO:0000256" key="9">
    <source>
        <dbReference type="RuleBase" id="RU365048"/>
    </source>
</evidence>
<keyword evidence="12" id="KW-1185">Reference proteome</keyword>
<organism evidence="11 12">
    <name type="scientific">Cryptosporidium parvum (strain Iowa II)</name>
    <dbReference type="NCBI Taxonomy" id="353152"/>
    <lineage>
        <taxon>Eukaryota</taxon>
        <taxon>Sar</taxon>
        <taxon>Alveolata</taxon>
        <taxon>Apicomplexa</taxon>
        <taxon>Conoidasida</taxon>
        <taxon>Coccidia</taxon>
        <taxon>Eucoccidiorida</taxon>
        <taxon>Eimeriorina</taxon>
        <taxon>Cryptosporidiidae</taxon>
        <taxon>Cryptosporidium</taxon>
    </lineage>
</organism>
<evidence type="ECO:0000259" key="10">
    <source>
        <dbReference type="PROSITE" id="PS52002"/>
    </source>
</evidence>
<dbReference type="FunCoup" id="Q5CXQ2">
    <property type="interactions" value="383"/>
</dbReference>
<dbReference type="InterPro" id="IPR034103">
    <property type="entry name" value="Lsm8"/>
</dbReference>
<dbReference type="SUPFAM" id="SSF50182">
    <property type="entry name" value="Sm-like ribonucleoproteins"/>
    <property type="match status" value="1"/>
</dbReference>
<dbReference type="GO" id="GO:0046540">
    <property type="term" value="C:U4/U6 x U5 tri-snRNP complex"/>
    <property type="evidence" value="ECO:0007669"/>
    <property type="project" value="UniProtKB-UniRule"/>
</dbReference>
<name>Q5CXQ2_CRYPI</name>
<dbReference type="InterPro" id="IPR001163">
    <property type="entry name" value="Sm_dom_euk/arc"/>
</dbReference>
<feature type="non-terminal residue" evidence="11">
    <location>
        <position position="1"/>
    </location>
</feature>
<comment type="similarity">
    <text evidence="2 9">Belongs to the snRNP Sm proteins family.</text>
</comment>
<dbReference type="InterPro" id="IPR047575">
    <property type="entry name" value="Sm"/>
</dbReference>
<evidence type="ECO:0000313" key="11">
    <source>
        <dbReference type="EMBL" id="EAK90660.1"/>
    </source>
</evidence>
<dbReference type="RefSeq" id="XP_628678.1">
    <property type="nucleotide sequence ID" value="XM_628676.1"/>
</dbReference>
<keyword evidence="8 9" id="KW-0687">Ribonucleoprotein</keyword>
<keyword evidence="6 9" id="KW-0508">mRNA splicing</keyword>
<dbReference type="GeneID" id="3371757"/>
<evidence type="ECO:0000256" key="7">
    <source>
        <dbReference type="ARBA" id="ARBA00023242"/>
    </source>
</evidence>
<evidence type="ECO:0000256" key="2">
    <source>
        <dbReference type="ARBA" id="ARBA00006850"/>
    </source>
</evidence>
<evidence type="ECO:0000256" key="4">
    <source>
        <dbReference type="ARBA" id="ARBA00022728"/>
    </source>
</evidence>
<keyword evidence="4 9" id="KW-0747">Spliceosome</keyword>
<feature type="domain" description="Sm" evidence="10">
    <location>
        <begin position="2"/>
        <end position="79"/>
    </location>
</feature>
<evidence type="ECO:0000256" key="3">
    <source>
        <dbReference type="ARBA" id="ARBA00022664"/>
    </source>
</evidence>
<dbReference type="GO" id="GO:0003729">
    <property type="term" value="F:mRNA binding"/>
    <property type="evidence" value="ECO:0007669"/>
    <property type="project" value="TreeGrafter"/>
</dbReference>
<dbReference type="InterPro" id="IPR044642">
    <property type="entry name" value="PTHR15588"/>
</dbReference>
<dbReference type="AlphaFoldDB" id="Q5CXQ2"/>
<dbReference type="CDD" id="cd01727">
    <property type="entry name" value="LSm8"/>
    <property type="match status" value="1"/>
</dbReference>
<dbReference type="Pfam" id="PF01423">
    <property type="entry name" value="LSM"/>
    <property type="match status" value="1"/>
</dbReference>
<dbReference type="GO" id="GO:0000398">
    <property type="term" value="P:mRNA splicing, via spliceosome"/>
    <property type="evidence" value="ECO:0007669"/>
    <property type="project" value="UniProtKB-UniRule"/>
</dbReference>
<keyword evidence="5 9" id="KW-0694">RNA-binding</keyword>
<dbReference type="STRING" id="353152.Q5CXQ2"/>
<gene>
    <name evidence="9" type="primary">LSM8</name>
    <name evidence="11" type="ORF">cgd7_5350</name>
</gene>
<evidence type="ECO:0000256" key="5">
    <source>
        <dbReference type="ARBA" id="ARBA00022884"/>
    </source>
</evidence>
<dbReference type="GO" id="GO:0071011">
    <property type="term" value="C:precatalytic spliceosome"/>
    <property type="evidence" value="ECO:0007669"/>
    <property type="project" value="TreeGrafter"/>
</dbReference>
<evidence type="ECO:0000256" key="8">
    <source>
        <dbReference type="ARBA" id="ARBA00023274"/>
    </source>
</evidence>
<proteinExistence type="inferred from homology"/>
<accession>Q5CXQ2</accession>
<comment type="function">
    <text evidence="9">Plays role in pre-mRNA splicing as component of the U4/U6-U5 tri-snRNP complex that is involved in spliceosome assembly, and as component of the precatalytic spliceosome (spliceosome B complex). The heptameric LSM2-8 complex binds specifically to the 3'-terminal U-tract of U6 snRNA.</text>
</comment>
<comment type="caution">
    <text evidence="11">The sequence shown here is derived from an EMBL/GenBank/DDBJ whole genome shotgun (WGS) entry which is preliminary data.</text>
</comment>
<dbReference type="OrthoDB" id="10263346at2759"/>
<dbReference type="Proteomes" id="UP000006726">
    <property type="component" value="Chromosome 7"/>
</dbReference>
<sequence>QMNSSTLEQFINKTVSVLTVDNKVYVGNLVGFDQLTNIVLQNCFEKIYNKDLNKVETVSMESLVLRGDCIGMVGEGYEDLTQNFEKDQQVYKRQKISDS</sequence>
<dbReference type="SMART" id="SM00651">
    <property type="entry name" value="Sm"/>
    <property type="match status" value="1"/>
</dbReference>
<evidence type="ECO:0000256" key="1">
    <source>
        <dbReference type="ARBA" id="ARBA00004123"/>
    </source>
</evidence>
<dbReference type="PANTHER" id="PTHR15588:SF9">
    <property type="entry name" value="U6 SNRNA-ASSOCIATED SM-LIKE PROTEIN LSM8"/>
    <property type="match status" value="1"/>
</dbReference>
<comment type="subcellular location">
    <subcellularLocation>
        <location evidence="1 9">Nucleus</location>
    </subcellularLocation>
</comment>
<evidence type="ECO:0000256" key="6">
    <source>
        <dbReference type="ARBA" id="ARBA00023187"/>
    </source>
</evidence>
<dbReference type="Gene3D" id="2.30.30.100">
    <property type="match status" value="1"/>
</dbReference>
<dbReference type="InParanoid" id="Q5CXQ2"/>
<dbReference type="GO" id="GO:0005688">
    <property type="term" value="C:U6 snRNP"/>
    <property type="evidence" value="ECO:0007669"/>
    <property type="project" value="UniProtKB-UniRule"/>
</dbReference>
<keyword evidence="7 9" id="KW-0539">Nucleus</keyword>
<reference evidence="11 12" key="1">
    <citation type="journal article" date="2004" name="Science">
        <title>Complete genome sequence of the apicomplexan, Cryptosporidium parvum.</title>
        <authorList>
            <person name="Abrahamsen M.S."/>
            <person name="Templeton T.J."/>
            <person name="Enomoto S."/>
            <person name="Abrahante J.E."/>
            <person name="Zhu G."/>
            <person name="Lancto C.A."/>
            <person name="Deng M."/>
            <person name="Liu C."/>
            <person name="Widmer G."/>
            <person name="Tzipori S."/>
            <person name="Buck G.A."/>
            <person name="Xu P."/>
            <person name="Bankier A.T."/>
            <person name="Dear P.H."/>
            <person name="Konfortov B.A."/>
            <person name="Spriggs H.F."/>
            <person name="Iyer L."/>
            <person name="Anantharaman V."/>
            <person name="Aravind L."/>
            <person name="Kapur V."/>
        </authorList>
    </citation>
    <scope>NUCLEOTIDE SEQUENCE [LARGE SCALE GENOMIC DNA]</scope>
    <source>
        <strain evidence="12">Iowa II</strain>
    </source>
</reference>
<dbReference type="OMA" id="TLESYMN"/>
<comment type="subunit">
    <text evidence="9">LSm subunits form a heteromer with a doughnut shape.</text>
</comment>
<dbReference type="PROSITE" id="PS52002">
    <property type="entry name" value="SM"/>
    <property type="match status" value="1"/>
</dbReference>
<dbReference type="PANTHER" id="PTHR15588">
    <property type="entry name" value="LSM1"/>
    <property type="match status" value="1"/>
</dbReference>
<dbReference type="KEGG" id="cpv:cgd7_5350"/>
<protein>
    <recommendedName>
        <fullName evidence="9">U6 snRNA-associated Sm-like protein LSm8</fullName>
    </recommendedName>
</protein>
<dbReference type="EMBL" id="AAEE01000001">
    <property type="protein sequence ID" value="EAK90660.1"/>
    <property type="molecule type" value="Genomic_DNA"/>
</dbReference>
<dbReference type="InterPro" id="IPR010920">
    <property type="entry name" value="LSM_dom_sf"/>
</dbReference>
<keyword evidence="3 9" id="KW-0507">mRNA processing</keyword>
<evidence type="ECO:0000313" key="12">
    <source>
        <dbReference type="Proteomes" id="UP000006726"/>
    </source>
</evidence>